<keyword evidence="2" id="KW-0812">Transmembrane</keyword>
<evidence type="ECO:0000256" key="1">
    <source>
        <dbReference type="SAM" id="MobiDB-lite"/>
    </source>
</evidence>
<gene>
    <name evidence="3" type="ORF">DVK44_21375</name>
</gene>
<sequence>MELDPNLSTSLSGLPDKIVAGSGFHSFKLNVSNKGKNDYKRVDLGVFTAQIDEDTWGFDTDHLTLQFQDPESGKWVDISLDAFDEGAGYLGFTDVRAKESFSINLRLNVDKSAPAGLGYAISIGAYVNDKGNCVIADDEAYYEFTIVAAGSDPGKPNEAKPQGGKKPLPAKPVGDKEIKPEGSLAQTGSSSMMPVIGMAGGIAIVAGAGVVFALKRRRSGEAAA</sequence>
<dbReference type="Proteomes" id="UP000253868">
    <property type="component" value="Chromosome"/>
</dbReference>
<dbReference type="KEGG" id="spad:DVK44_21375"/>
<dbReference type="EMBL" id="CP031194">
    <property type="protein sequence ID" value="AXG82797.1"/>
    <property type="molecule type" value="Genomic_DNA"/>
</dbReference>
<proteinExistence type="predicted"/>
<feature type="region of interest" description="Disordered" evidence="1">
    <location>
        <begin position="152"/>
        <end position="188"/>
    </location>
</feature>
<organism evidence="3 4">
    <name type="scientific">Streptomyces paludis</name>
    <dbReference type="NCBI Taxonomy" id="2282738"/>
    <lineage>
        <taxon>Bacteria</taxon>
        <taxon>Bacillati</taxon>
        <taxon>Actinomycetota</taxon>
        <taxon>Actinomycetes</taxon>
        <taxon>Kitasatosporales</taxon>
        <taxon>Streptomycetaceae</taxon>
        <taxon>Streptomyces</taxon>
    </lineage>
</organism>
<accession>A0A345I1H3</accession>
<reference evidence="4" key="1">
    <citation type="submission" date="2018-07" db="EMBL/GenBank/DDBJ databases">
        <authorList>
            <person name="Zhao J."/>
        </authorList>
    </citation>
    <scope>NUCLEOTIDE SEQUENCE [LARGE SCALE GENOMIC DNA]</scope>
    <source>
        <strain evidence="4">GSSD-12</strain>
    </source>
</reference>
<keyword evidence="4" id="KW-1185">Reference proteome</keyword>
<evidence type="ECO:0000256" key="2">
    <source>
        <dbReference type="SAM" id="Phobius"/>
    </source>
</evidence>
<dbReference type="NCBIfam" id="TIGR01167">
    <property type="entry name" value="LPXTG_anchor"/>
    <property type="match status" value="1"/>
</dbReference>
<name>A0A345I1H3_9ACTN</name>
<keyword evidence="2" id="KW-0472">Membrane</keyword>
<keyword evidence="2" id="KW-1133">Transmembrane helix</keyword>
<protein>
    <submittedName>
        <fullName evidence="3">LPXTG cell wall anchor domain-containing protein</fullName>
    </submittedName>
</protein>
<evidence type="ECO:0000313" key="4">
    <source>
        <dbReference type="Proteomes" id="UP000253868"/>
    </source>
</evidence>
<feature type="transmembrane region" description="Helical" evidence="2">
    <location>
        <begin position="192"/>
        <end position="214"/>
    </location>
</feature>
<evidence type="ECO:0000313" key="3">
    <source>
        <dbReference type="EMBL" id="AXG82797.1"/>
    </source>
</evidence>
<dbReference type="AlphaFoldDB" id="A0A345I1H3"/>
<dbReference type="OrthoDB" id="4333582at2"/>